<evidence type="ECO:0000313" key="2">
    <source>
        <dbReference type="EMBL" id="OIW29045.1"/>
    </source>
</evidence>
<proteinExistence type="predicted"/>
<dbReference type="EMBL" id="KV875098">
    <property type="protein sequence ID" value="OIW29045.1"/>
    <property type="molecule type" value="Genomic_DNA"/>
</dbReference>
<name>A0A1J7INU9_9PEZI</name>
<gene>
    <name evidence="2" type="ORF">CONLIGDRAFT_406366</name>
</gene>
<protein>
    <submittedName>
        <fullName evidence="2">Uncharacterized protein</fullName>
    </submittedName>
</protein>
<evidence type="ECO:0000313" key="3">
    <source>
        <dbReference type="Proteomes" id="UP000182658"/>
    </source>
</evidence>
<organism evidence="2 3">
    <name type="scientific">Coniochaeta ligniaria NRRL 30616</name>
    <dbReference type="NCBI Taxonomy" id="1408157"/>
    <lineage>
        <taxon>Eukaryota</taxon>
        <taxon>Fungi</taxon>
        <taxon>Dikarya</taxon>
        <taxon>Ascomycota</taxon>
        <taxon>Pezizomycotina</taxon>
        <taxon>Sordariomycetes</taxon>
        <taxon>Sordariomycetidae</taxon>
        <taxon>Coniochaetales</taxon>
        <taxon>Coniochaetaceae</taxon>
        <taxon>Coniochaeta</taxon>
    </lineage>
</organism>
<sequence>MRRRDGVDVRNLAYPISNKTSSTRRENRGPEQRCRPPLGGERDPPLSPGIRPDRPGLHPSVGIHWFGRTAVDVRLEFLRTADCSKCETAICTMAELRRHIRIRQRHLHHASFPVICCWSWRNQLRVVETSVKLAGDLQD</sequence>
<dbReference type="InParanoid" id="A0A1J7INU9"/>
<keyword evidence="3" id="KW-1185">Reference proteome</keyword>
<dbReference type="AlphaFoldDB" id="A0A1J7INU9"/>
<accession>A0A1J7INU9</accession>
<dbReference type="Proteomes" id="UP000182658">
    <property type="component" value="Unassembled WGS sequence"/>
</dbReference>
<feature type="region of interest" description="Disordered" evidence="1">
    <location>
        <begin position="1"/>
        <end position="55"/>
    </location>
</feature>
<reference evidence="2 3" key="1">
    <citation type="submission" date="2016-10" db="EMBL/GenBank/DDBJ databases">
        <title>Draft genome sequence of Coniochaeta ligniaria NRRL30616, a lignocellulolytic fungus for bioabatement of inhibitors in plant biomass hydrolysates.</title>
        <authorList>
            <consortium name="DOE Joint Genome Institute"/>
            <person name="Jimenez D.J."/>
            <person name="Hector R.E."/>
            <person name="Riley R."/>
            <person name="Sun H."/>
            <person name="Grigoriev I.V."/>
            <person name="Van Elsas J.D."/>
            <person name="Nichols N.N."/>
        </authorList>
    </citation>
    <scope>NUCLEOTIDE SEQUENCE [LARGE SCALE GENOMIC DNA]</scope>
    <source>
        <strain evidence="2 3">NRRL 30616</strain>
    </source>
</reference>
<feature type="compositionally biased region" description="Basic and acidic residues" evidence="1">
    <location>
        <begin position="23"/>
        <end position="44"/>
    </location>
</feature>
<evidence type="ECO:0000256" key="1">
    <source>
        <dbReference type="SAM" id="MobiDB-lite"/>
    </source>
</evidence>